<feature type="non-terminal residue" evidence="2">
    <location>
        <position position="1"/>
    </location>
</feature>
<sequence>ENTKGVSGTETSYIIALLNSCDSYNLLSDDITITYPPLSPYNDTKKLGYTLEFSFFFIIIIFCAVVLLKM</sequence>
<gene>
    <name evidence="2" type="ORF">S03H2_24780</name>
</gene>
<comment type="caution">
    <text evidence="2">The sequence shown here is derived from an EMBL/GenBank/DDBJ whole genome shotgun (WGS) entry which is preliminary data.</text>
</comment>
<keyword evidence="1" id="KW-0812">Transmembrane</keyword>
<evidence type="ECO:0000313" key="2">
    <source>
        <dbReference type="EMBL" id="GAH41629.1"/>
    </source>
</evidence>
<dbReference type="AlphaFoldDB" id="X1GJ41"/>
<organism evidence="2">
    <name type="scientific">marine sediment metagenome</name>
    <dbReference type="NCBI Taxonomy" id="412755"/>
    <lineage>
        <taxon>unclassified sequences</taxon>
        <taxon>metagenomes</taxon>
        <taxon>ecological metagenomes</taxon>
    </lineage>
</organism>
<name>X1GJ41_9ZZZZ</name>
<reference evidence="2" key="1">
    <citation type="journal article" date="2014" name="Front. Microbiol.">
        <title>High frequency of phylogenetically diverse reductive dehalogenase-homologous genes in deep subseafloor sedimentary metagenomes.</title>
        <authorList>
            <person name="Kawai M."/>
            <person name="Futagami T."/>
            <person name="Toyoda A."/>
            <person name="Takaki Y."/>
            <person name="Nishi S."/>
            <person name="Hori S."/>
            <person name="Arai W."/>
            <person name="Tsubouchi T."/>
            <person name="Morono Y."/>
            <person name="Uchiyama I."/>
            <person name="Ito T."/>
            <person name="Fujiyama A."/>
            <person name="Inagaki F."/>
            <person name="Takami H."/>
        </authorList>
    </citation>
    <scope>NUCLEOTIDE SEQUENCE</scope>
    <source>
        <strain evidence="2">Expedition CK06-06</strain>
    </source>
</reference>
<evidence type="ECO:0000256" key="1">
    <source>
        <dbReference type="SAM" id="Phobius"/>
    </source>
</evidence>
<keyword evidence="1" id="KW-0472">Membrane</keyword>
<feature type="transmembrane region" description="Helical" evidence="1">
    <location>
        <begin position="47"/>
        <end position="68"/>
    </location>
</feature>
<dbReference type="EMBL" id="BARU01013856">
    <property type="protein sequence ID" value="GAH41629.1"/>
    <property type="molecule type" value="Genomic_DNA"/>
</dbReference>
<accession>X1GJ41</accession>
<keyword evidence="1" id="KW-1133">Transmembrane helix</keyword>
<protein>
    <submittedName>
        <fullName evidence="2">Uncharacterized protein</fullName>
    </submittedName>
</protein>
<proteinExistence type="predicted"/>